<evidence type="ECO:0000256" key="1">
    <source>
        <dbReference type="SAM" id="Coils"/>
    </source>
</evidence>
<evidence type="ECO:0008006" key="6">
    <source>
        <dbReference type="Google" id="ProtNLM"/>
    </source>
</evidence>
<feature type="coiled-coil region" evidence="1">
    <location>
        <begin position="50"/>
        <end position="77"/>
    </location>
</feature>
<accession>A0A254TFF5</accession>
<dbReference type="RefSeq" id="WP_088707757.1">
    <property type="nucleotide sequence ID" value="NZ_LSTO01000001.1"/>
</dbReference>
<gene>
    <name evidence="4" type="ORF">AYR66_16885</name>
</gene>
<organism evidence="4 5">
    <name type="scientific">Noviherbaspirillum denitrificans</name>
    <dbReference type="NCBI Taxonomy" id="1968433"/>
    <lineage>
        <taxon>Bacteria</taxon>
        <taxon>Pseudomonadati</taxon>
        <taxon>Pseudomonadota</taxon>
        <taxon>Betaproteobacteria</taxon>
        <taxon>Burkholderiales</taxon>
        <taxon>Oxalobacteraceae</taxon>
        <taxon>Noviherbaspirillum</taxon>
    </lineage>
</organism>
<name>A0A254TFF5_9BURK</name>
<feature type="compositionally biased region" description="Basic and acidic residues" evidence="2">
    <location>
        <begin position="117"/>
        <end position="152"/>
    </location>
</feature>
<keyword evidence="1" id="KW-0175">Coiled coil</keyword>
<feature type="chain" id="PRO_5012897310" description="DUF4398 domain-containing protein" evidence="3">
    <location>
        <begin position="32"/>
        <end position="234"/>
    </location>
</feature>
<dbReference type="Proteomes" id="UP000197535">
    <property type="component" value="Unassembled WGS sequence"/>
</dbReference>
<dbReference type="OrthoDB" id="8777086at2"/>
<evidence type="ECO:0000256" key="2">
    <source>
        <dbReference type="SAM" id="MobiDB-lite"/>
    </source>
</evidence>
<evidence type="ECO:0000313" key="4">
    <source>
        <dbReference type="EMBL" id="OWW20897.1"/>
    </source>
</evidence>
<evidence type="ECO:0000313" key="5">
    <source>
        <dbReference type="Proteomes" id="UP000197535"/>
    </source>
</evidence>
<keyword evidence="3" id="KW-0732">Signal</keyword>
<keyword evidence="5" id="KW-1185">Reference proteome</keyword>
<proteinExistence type="predicted"/>
<comment type="caution">
    <text evidence="4">The sequence shown here is derived from an EMBL/GenBank/DDBJ whole genome shotgun (WGS) entry which is preliminary data.</text>
</comment>
<reference evidence="4 5" key="1">
    <citation type="submission" date="2016-02" db="EMBL/GenBank/DDBJ databases">
        <authorList>
            <person name="Wen L."/>
            <person name="He K."/>
            <person name="Yang H."/>
        </authorList>
    </citation>
    <scope>NUCLEOTIDE SEQUENCE [LARGE SCALE GENOMIC DNA]</scope>
    <source>
        <strain evidence="4 5">TSA40</strain>
    </source>
</reference>
<feature type="compositionally biased region" description="Basic and acidic residues" evidence="2">
    <location>
        <begin position="199"/>
        <end position="222"/>
    </location>
</feature>
<feature type="signal peptide" evidence="3">
    <location>
        <begin position="1"/>
        <end position="31"/>
    </location>
</feature>
<protein>
    <recommendedName>
        <fullName evidence="6">DUF4398 domain-containing protein</fullName>
    </recommendedName>
</protein>
<feature type="region of interest" description="Disordered" evidence="2">
    <location>
        <begin position="115"/>
        <end position="234"/>
    </location>
</feature>
<sequence length="234" mass="26011">MIGNRIMTRQMILRGAVAWLAAIACISGSFAQAPGGKVTDRFPSGSIRSIADADAALSAARAERAEIEARYLAEEQECHPKFFATSCIDQASDRRRAALGALRPVEIEANTFKRQSRVTERDRALSARLEKGEKERNERESRVDAEEPKPAHAEPATESAHNVQPIHGPDRQEKHEAKVKQQKVADAAKAARRTAKVAAYEKKKSDALERQRKVAERKVEKDRKRKAKQAIPNV</sequence>
<dbReference type="EMBL" id="LSTO01000001">
    <property type="protein sequence ID" value="OWW20897.1"/>
    <property type="molecule type" value="Genomic_DNA"/>
</dbReference>
<feature type="compositionally biased region" description="Basic and acidic residues" evidence="2">
    <location>
        <begin position="168"/>
        <end position="179"/>
    </location>
</feature>
<dbReference type="AlphaFoldDB" id="A0A254TFF5"/>
<evidence type="ECO:0000256" key="3">
    <source>
        <dbReference type="SAM" id="SignalP"/>
    </source>
</evidence>
<dbReference type="PROSITE" id="PS51257">
    <property type="entry name" value="PROKAR_LIPOPROTEIN"/>
    <property type="match status" value="1"/>
</dbReference>